<evidence type="ECO:0000256" key="1">
    <source>
        <dbReference type="SAM" id="Phobius"/>
    </source>
</evidence>
<proteinExistence type="predicted"/>
<organism evidence="2 3">
    <name type="scientific">Microbacterium bovistercoris</name>
    <dbReference type="NCBI Taxonomy" id="2293570"/>
    <lineage>
        <taxon>Bacteria</taxon>
        <taxon>Bacillati</taxon>
        <taxon>Actinomycetota</taxon>
        <taxon>Actinomycetes</taxon>
        <taxon>Micrococcales</taxon>
        <taxon>Microbacteriaceae</taxon>
        <taxon>Microbacterium</taxon>
    </lineage>
</organism>
<accession>A0A371NUK8</accession>
<keyword evidence="1" id="KW-0812">Transmembrane</keyword>
<gene>
    <name evidence="2" type="ORF">DY023_09150</name>
</gene>
<dbReference type="RefSeq" id="WP_116242038.1">
    <property type="nucleotide sequence ID" value="NZ_QUAB01000041.1"/>
</dbReference>
<evidence type="ECO:0000313" key="3">
    <source>
        <dbReference type="Proteomes" id="UP000262172"/>
    </source>
</evidence>
<protein>
    <submittedName>
        <fullName evidence="2">Uncharacterized protein</fullName>
    </submittedName>
</protein>
<dbReference type="AlphaFoldDB" id="A0A371NUK8"/>
<comment type="caution">
    <text evidence="2">The sequence shown here is derived from an EMBL/GenBank/DDBJ whole genome shotgun (WGS) entry which is preliminary data.</text>
</comment>
<feature type="transmembrane region" description="Helical" evidence="1">
    <location>
        <begin position="91"/>
        <end position="110"/>
    </location>
</feature>
<dbReference type="Proteomes" id="UP000262172">
    <property type="component" value="Unassembled WGS sequence"/>
</dbReference>
<reference evidence="2 3" key="1">
    <citation type="submission" date="2018-08" db="EMBL/GenBank/DDBJ databases">
        <title>Isolation, diversity and antifungal activity of Actinobacteria from cow dung.</title>
        <authorList>
            <person name="Ling L."/>
        </authorList>
    </citation>
    <scope>NUCLEOTIDE SEQUENCE [LARGE SCALE GENOMIC DNA]</scope>
    <source>
        <strain evidence="2 3">NEAU-LLE</strain>
    </source>
</reference>
<sequence length="165" mass="17631">MAFTEQEFMRGALWAWLMFLILLPLMFATSLVPWSTDPKSAFGGFVWGLTIGGFALIFAAPVSLVVMALGTWPFRWVGRALQRVSSFAAHMLAYCALGVAFGIGAAFATACLSVPSGGVAVGFASGAAIPLGWAITARRALRDDRRPPSLRVDVDAAFEDRALDD</sequence>
<evidence type="ECO:0000313" key="2">
    <source>
        <dbReference type="EMBL" id="REJ05415.1"/>
    </source>
</evidence>
<keyword evidence="1" id="KW-0472">Membrane</keyword>
<feature type="transmembrane region" description="Helical" evidence="1">
    <location>
        <begin position="12"/>
        <end position="32"/>
    </location>
</feature>
<dbReference type="OrthoDB" id="5074282at2"/>
<dbReference type="EMBL" id="QUAB01000041">
    <property type="protein sequence ID" value="REJ05415.1"/>
    <property type="molecule type" value="Genomic_DNA"/>
</dbReference>
<name>A0A371NUK8_9MICO</name>
<keyword evidence="1" id="KW-1133">Transmembrane helix</keyword>
<feature type="transmembrane region" description="Helical" evidence="1">
    <location>
        <begin position="116"/>
        <end position="136"/>
    </location>
</feature>
<keyword evidence="3" id="KW-1185">Reference proteome</keyword>
<feature type="transmembrane region" description="Helical" evidence="1">
    <location>
        <begin position="44"/>
        <end position="70"/>
    </location>
</feature>